<evidence type="ECO:0000259" key="2">
    <source>
        <dbReference type="Pfam" id="PF09995"/>
    </source>
</evidence>
<dbReference type="RefSeq" id="WP_208740475.1">
    <property type="nucleotide sequence ID" value="NZ_CP024915.1"/>
</dbReference>
<dbReference type="EMBL" id="CP024915">
    <property type="protein sequence ID" value="AUZ86523.1"/>
    <property type="molecule type" value="Genomic_DNA"/>
</dbReference>
<dbReference type="PANTHER" id="PTHR36151:SF3">
    <property type="entry name" value="ER-BOUND OXYGENASE MPAB_MPAB'_RUBBER OXYGENASE CATALYTIC DOMAIN-CONTAINING PROTEIN"/>
    <property type="match status" value="1"/>
</dbReference>
<proteinExistence type="predicted"/>
<accession>A0A2L0UB78</accession>
<evidence type="ECO:0000313" key="3">
    <source>
        <dbReference type="EMBL" id="AUZ86523.1"/>
    </source>
</evidence>
<dbReference type="GO" id="GO:0016491">
    <property type="term" value="F:oxidoreductase activity"/>
    <property type="evidence" value="ECO:0007669"/>
    <property type="project" value="InterPro"/>
</dbReference>
<gene>
    <name evidence="3" type="ORF">CVO76_01840</name>
</gene>
<name>A0A2L0UB78_9MICC</name>
<dbReference type="AlphaFoldDB" id="A0A2L0UB78"/>
<evidence type="ECO:0000313" key="4">
    <source>
        <dbReference type="Proteomes" id="UP000239187"/>
    </source>
</evidence>
<protein>
    <submittedName>
        <fullName evidence="3">DUF2236 domain-containing protein</fullName>
    </submittedName>
</protein>
<reference evidence="3 4" key="1">
    <citation type="submission" date="2017-11" db="EMBL/GenBank/DDBJ databases">
        <title>Draft genome of Arthrobacter agilis strain UMCV2, a plant growth-promoting rhizobacterium and biocontrol capacity of phytopathogenic fungi.</title>
        <authorList>
            <person name="Martinez-Camara R."/>
            <person name="Santoyo G."/>
            <person name="Moreno-Hagelsieb G."/>
            <person name="Valencia-Cantero E."/>
        </authorList>
    </citation>
    <scope>NUCLEOTIDE SEQUENCE [LARGE SCALE GENOMIC DNA]</scope>
    <source>
        <strain evidence="3 4">UMCV2</strain>
    </source>
</reference>
<dbReference type="PANTHER" id="PTHR36151">
    <property type="entry name" value="BLR2777 PROTEIN"/>
    <property type="match status" value="1"/>
</dbReference>
<feature type="compositionally biased region" description="Low complexity" evidence="1">
    <location>
        <begin position="1"/>
        <end position="10"/>
    </location>
</feature>
<dbReference type="Proteomes" id="UP000239187">
    <property type="component" value="Chromosome"/>
</dbReference>
<dbReference type="Pfam" id="PF09995">
    <property type="entry name" value="MPAB_Lcp_cat"/>
    <property type="match status" value="1"/>
</dbReference>
<sequence>MRGRGRFLPAAPGPGAPGDAGLYGPGSTAWRIARERTVLAGGPAALLLQVAHPLVAEGVRAHSGFATDPLQRLRGTLDAVLTVTFGDDAQVRAAAAHVARRHETVQGTLPTASSSLPAGTRYSANDPDLALWVFATLAWTAIEVTEVFLRHVGPEERDAYYRDMTRLGRVFGVPDALLPADYRGLRSYFDHQVRTTLDVGGAARSIAQQILAPDPPIVPPPLRPVPALLAAGILPPALREAYGLPWRRRDRIAFAVIRRAVRHAAPLLPAGLRYWPHYGVACRRLAADGGRPQRAVRRRNR</sequence>
<organism evidence="3 4">
    <name type="scientific">Arthrobacter agilis</name>
    <dbReference type="NCBI Taxonomy" id="37921"/>
    <lineage>
        <taxon>Bacteria</taxon>
        <taxon>Bacillati</taxon>
        <taxon>Actinomycetota</taxon>
        <taxon>Actinomycetes</taxon>
        <taxon>Micrococcales</taxon>
        <taxon>Micrococcaceae</taxon>
        <taxon>Arthrobacter</taxon>
    </lineage>
</organism>
<feature type="domain" description="ER-bound oxygenase mpaB/mpaB'/Rubber oxygenase catalytic" evidence="2">
    <location>
        <begin position="30"/>
        <end position="262"/>
    </location>
</feature>
<evidence type="ECO:0000256" key="1">
    <source>
        <dbReference type="SAM" id="MobiDB-lite"/>
    </source>
</evidence>
<dbReference type="InterPro" id="IPR018713">
    <property type="entry name" value="MPAB/Lcp_cat_dom"/>
</dbReference>
<feature type="region of interest" description="Disordered" evidence="1">
    <location>
        <begin position="1"/>
        <end position="22"/>
    </location>
</feature>